<sequence length="32" mass="3750">MTYQIVELDDYKTNTFLSNYFIPSDGISFLDV</sequence>
<accession>A0AAX2LVU5</accession>
<evidence type="ECO:0000313" key="2">
    <source>
        <dbReference type="Proteomes" id="UP000254626"/>
    </source>
</evidence>
<name>A0AAX2LVU5_VIBFL</name>
<protein>
    <submittedName>
        <fullName evidence="1">Uncharacterized protein</fullName>
    </submittedName>
</protein>
<evidence type="ECO:0000313" key="1">
    <source>
        <dbReference type="EMBL" id="SUQ27489.1"/>
    </source>
</evidence>
<organism evidence="1 2">
    <name type="scientific">Vibrio fluvialis</name>
    <dbReference type="NCBI Taxonomy" id="676"/>
    <lineage>
        <taxon>Bacteria</taxon>
        <taxon>Pseudomonadati</taxon>
        <taxon>Pseudomonadota</taxon>
        <taxon>Gammaproteobacteria</taxon>
        <taxon>Vibrionales</taxon>
        <taxon>Vibrionaceae</taxon>
        <taxon>Vibrio</taxon>
    </lineage>
</organism>
<reference evidence="1 2" key="1">
    <citation type="submission" date="2018-06" db="EMBL/GenBank/DDBJ databases">
        <authorList>
            <consortium name="Pathogen Informatics"/>
            <person name="Doyle S."/>
        </authorList>
    </citation>
    <scope>NUCLEOTIDE SEQUENCE [LARGE SCALE GENOMIC DNA]</scope>
    <source>
        <strain evidence="1 2">NCTC11327</strain>
    </source>
</reference>
<dbReference type="EMBL" id="UHIP01000002">
    <property type="protein sequence ID" value="SUQ27489.1"/>
    <property type="molecule type" value="Genomic_DNA"/>
</dbReference>
<comment type="caution">
    <text evidence="1">The sequence shown here is derived from an EMBL/GenBank/DDBJ whole genome shotgun (WGS) entry which is preliminary data.</text>
</comment>
<dbReference type="Proteomes" id="UP000254626">
    <property type="component" value="Unassembled WGS sequence"/>
</dbReference>
<dbReference type="AlphaFoldDB" id="A0AAX2LVU5"/>
<gene>
    <name evidence="1" type="ORF">NCTC11327_04364</name>
</gene>
<proteinExistence type="predicted"/>